<accession>A0A6P8EBB4</accession>
<proteinExistence type="predicted"/>
<gene>
    <name evidence="4" type="primary">LOC116212140</name>
</gene>
<evidence type="ECO:0000256" key="1">
    <source>
        <dbReference type="SAM" id="MobiDB-lite"/>
    </source>
</evidence>
<reference evidence="4" key="2">
    <citation type="submission" date="2025-08" db="UniProtKB">
        <authorList>
            <consortium name="RefSeq"/>
        </authorList>
    </citation>
    <scope>IDENTIFICATION</scope>
    <source>
        <tissue evidence="4">Leaf</tissue>
    </source>
</reference>
<keyword evidence="3" id="KW-1185">Reference proteome</keyword>
<dbReference type="InterPro" id="IPR005162">
    <property type="entry name" value="Retrotrans_gag_dom"/>
</dbReference>
<dbReference type="PANTHER" id="PTHR33223:SF8">
    <property type="entry name" value="OS04G0172440 PROTEIN"/>
    <property type="match status" value="1"/>
</dbReference>
<feature type="domain" description="Retrotransposon gag" evidence="2">
    <location>
        <begin position="49"/>
        <end position="112"/>
    </location>
</feature>
<dbReference type="RefSeq" id="XP_031402573.1">
    <property type="nucleotide sequence ID" value="XM_031546713.1"/>
</dbReference>
<reference evidence="3" key="1">
    <citation type="journal article" date="2020" name="Plant Biotechnol. J.">
        <title>The pomegranate (Punica granatum L.) draft genome dissects genetic divergence between soft- and hard-seeded cultivars.</title>
        <authorList>
            <person name="Luo X."/>
            <person name="Li H."/>
            <person name="Wu Z."/>
            <person name="Yao W."/>
            <person name="Zhao P."/>
            <person name="Cao D."/>
            <person name="Yu H."/>
            <person name="Li K."/>
            <person name="Poudel K."/>
            <person name="Zhao D."/>
            <person name="Zhang F."/>
            <person name="Xia X."/>
            <person name="Chen L."/>
            <person name="Wang Q."/>
            <person name="Jing D."/>
            <person name="Cao S."/>
        </authorList>
    </citation>
    <scope>NUCLEOTIDE SEQUENCE [LARGE SCALE GENOMIC DNA]</scope>
    <source>
        <strain evidence="3">cv. Tunisia</strain>
    </source>
</reference>
<dbReference type="GeneID" id="116212140"/>
<dbReference type="Pfam" id="PF03732">
    <property type="entry name" value="Retrotrans_gag"/>
    <property type="match status" value="1"/>
</dbReference>
<evidence type="ECO:0000313" key="4">
    <source>
        <dbReference type="RefSeq" id="XP_031402573.1"/>
    </source>
</evidence>
<protein>
    <submittedName>
        <fullName evidence="4">Uncharacterized protein LOC116212140</fullName>
    </submittedName>
</protein>
<feature type="compositionally biased region" description="Low complexity" evidence="1">
    <location>
        <begin position="257"/>
        <end position="272"/>
    </location>
</feature>
<dbReference type="PANTHER" id="PTHR33223">
    <property type="entry name" value="CCHC-TYPE DOMAIN-CONTAINING PROTEIN"/>
    <property type="match status" value="1"/>
</dbReference>
<sequence length="272" mass="31156">MRLPPKIKIPDFKRYDGTKDLRHHLRHYQSKMLQYWDYEEFIIQTFQDSLMGPALDWFMTLKAEDIPTWANLSQKFLDQYRFCAETPPTLLELSTMEMKENQAFEAYATEWRGKAAKHIPPISKIQQVQLFHSTLKGVYYSHLLSHTSSFFELIEAGKKLDMGIKLGRIEGPISKKEGEAPRKQAAGTSRRTKDATVSAVNPGHQPPQQFPTNYAPAPSAPQAYTRPVHYLPPYQPQQTHYSAPPFVIQPQLPHQQAPVQSRSPASRPSQPT</sequence>
<feature type="region of interest" description="Disordered" evidence="1">
    <location>
        <begin position="173"/>
        <end position="272"/>
    </location>
</feature>
<dbReference type="OrthoDB" id="1750196at2759"/>
<name>A0A6P8EBB4_PUNGR</name>
<organism evidence="3 4">
    <name type="scientific">Punica granatum</name>
    <name type="common">Pomegranate</name>
    <dbReference type="NCBI Taxonomy" id="22663"/>
    <lineage>
        <taxon>Eukaryota</taxon>
        <taxon>Viridiplantae</taxon>
        <taxon>Streptophyta</taxon>
        <taxon>Embryophyta</taxon>
        <taxon>Tracheophyta</taxon>
        <taxon>Spermatophyta</taxon>
        <taxon>Magnoliopsida</taxon>
        <taxon>eudicotyledons</taxon>
        <taxon>Gunneridae</taxon>
        <taxon>Pentapetalae</taxon>
        <taxon>rosids</taxon>
        <taxon>malvids</taxon>
        <taxon>Myrtales</taxon>
        <taxon>Lythraceae</taxon>
        <taxon>Punica</taxon>
    </lineage>
</organism>
<dbReference type="Proteomes" id="UP000515151">
    <property type="component" value="Chromosome 6"/>
</dbReference>
<evidence type="ECO:0000259" key="2">
    <source>
        <dbReference type="Pfam" id="PF03732"/>
    </source>
</evidence>
<evidence type="ECO:0000313" key="3">
    <source>
        <dbReference type="Proteomes" id="UP000515151"/>
    </source>
</evidence>
<dbReference type="AlphaFoldDB" id="A0A6P8EBB4"/>
<feature type="compositionally biased region" description="Basic and acidic residues" evidence="1">
    <location>
        <begin position="173"/>
        <end position="182"/>
    </location>
</feature>